<dbReference type="InterPro" id="IPR043502">
    <property type="entry name" value="DNA/RNA_pol_sf"/>
</dbReference>
<accession>A0A2T7PL56</accession>
<dbReference type="InterPro" id="IPR000477">
    <property type="entry name" value="RT_dom"/>
</dbReference>
<gene>
    <name evidence="3" type="ORF">C0Q70_05424</name>
</gene>
<comment type="caution">
    <text evidence="3">The sequence shown here is derived from an EMBL/GenBank/DDBJ whole genome shotgun (WGS) entry which is preliminary data.</text>
</comment>
<evidence type="ECO:0000313" key="3">
    <source>
        <dbReference type="EMBL" id="PVD34161.1"/>
    </source>
</evidence>
<dbReference type="PANTHER" id="PTHR19446">
    <property type="entry name" value="REVERSE TRANSCRIPTASES"/>
    <property type="match status" value="1"/>
</dbReference>
<dbReference type="STRING" id="400727.A0A2T7PL56"/>
<name>A0A2T7PL56_POMCA</name>
<sequence length="194" mass="22651">MLTGRKAANAFIDSYEEVSNITVPEEKKQQVHEERREFNQRKHQEDYMNKPFNMKEFEEAVKTLSQKKSPGPDKVTNEMLQHLGPRAKTKLLDLFNNSWNSGHVPQIWREADMVPVHKKGKDRAKVDSYRPISLTSCVGKLMERLINTRLSWHLEKNNILTPEQAGFRQHRSTEDQVAYIAQKIEMVTRTRSTC</sequence>
<dbReference type="AlphaFoldDB" id="A0A2T7PL56"/>
<feature type="domain" description="Reverse transcriptase" evidence="2">
    <location>
        <begin position="117"/>
        <end position="181"/>
    </location>
</feature>
<dbReference type="Proteomes" id="UP000245119">
    <property type="component" value="Linkage Group LG3"/>
</dbReference>
<dbReference type="SUPFAM" id="SSF56672">
    <property type="entry name" value="DNA/RNA polymerases"/>
    <property type="match status" value="1"/>
</dbReference>
<evidence type="ECO:0000313" key="4">
    <source>
        <dbReference type="Proteomes" id="UP000245119"/>
    </source>
</evidence>
<reference evidence="3 4" key="1">
    <citation type="submission" date="2018-04" db="EMBL/GenBank/DDBJ databases">
        <title>The genome of golden apple snail Pomacea canaliculata provides insight into stress tolerance and invasive adaptation.</title>
        <authorList>
            <person name="Liu C."/>
            <person name="Liu B."/>
            <person name="Ren Y."/>
            <person name="Zhang Y."/>
            <person name="Wang H."/>
            <person name="Li S."/>
            <person name="Jiang F."/>
            <person name="Yin L."/>
            <person name="Zhang G."/>
            <person name="Qian W."/>
            <person name="Fan W."/>
        </authorList>
    </citation>
    <scope>NUCLEOTIDE SEQUENCE [LARGE SCALE GENOMIC DNA]</scope>
    <source>
        <strain evidence="3">SZHN2017</strain>
        <tissue evidence="3">Muscle</tissue>
    </source>
</reference>
<organism evidence="3 4">
    <name type="scientific">Pomacea canaliculata</name>
    <name type="common">Golden apple snail</name>
    <dbReference type="NCBI Taxonomy" id="400727"/>
    <lineage>
        <taxon>Eukaryota</taxon>
        <taxon>Metazoa</taxon>
        <taxon>Spiralia</taxon>
        <taxon>Lophotrochozoa</taxon>
        <taxon>Mollusca</taxon>
        <taxon>Gastropoda</taxon>
        <taxon>Caenogastropoda</taxon>
        <taxon>Architaenioglossa</taxon>
        <taxon>Ampullarioidea</taxon>
        <taxon>Ampullariidae</taxon>
        <taxon>Pomacea</taxon>
    </lineage>
</organism>
<dbReference type="Pfam" id="PF00078">
    <property type="entry name" value="RVT_1"/>
    <property type="match status" value="1"/>
</dbReference>
<feature type="compositionally biased region" description="Basic and acidic residues" evidence="1">
    <location>
        <begin position="24"/>
        <end position="44"/>
    </location>
</feature>
<proteinExistence type="predicted"/>
<dbReference type="EMBL" id="PZQS01000003">
    <property type="protein sequence ID" value="PVD34161.1"/>
    <property type="molecule type" value="Genomic_DNA"/>
</dbReference>
<evidence type="ECO:0000259" key="2">
    <source>
        <dbReference type="Pfam" id="PF00078"/>
    </source>
</evidence>
<protein>
    <recommendedName>
        <fullName evidence="2">Reverse transcriptase domain-containing protein</fullName>
    </recommendedName>
</protein>
<evidence type="ECO:0000256" key="1">
    <source>
        <dbReference type="SAM" id="MobiDB-lite"/>
    </source>
</evidence>
<feature type="region of interest" description="Disordered" evidence="1">
    <location>
        <begin position="23"/>
        <end position="44"/>
    </location>
</feature>
<keyword evidence="4" id="KW-1185">Reference proteome</keyword>